<feature type="domain" description="Type IX secretion system protein PorV" evidence="2">
    <location>
        <begin position="22"/>
        <end position="249"/>
    </location>
</feature>
<dbReference type="Gene3D" id="2.40.160.60">
    <property type="entry name" value="Outer membrane protein transport protein (OMPP1/FadL/TodX)"/>
    <property type="match status" value="1"/>
</dbReference>
<keyword evidence="1" id="KW-0732">Signal</keyword>
<comment type="caution">
    <text evidence="3">The sequence shown here is derived from an EMBL/GenBank/DDBJ whole genome shotgun (WGS) entry which is preliminary data.</text>
</comment>
<gene>
    <name evidence="3" type="ORF">ENU72_00255</name>
</gene>
<dbReference type="AlphaFoldDB" id="A0A7V4E1P4"/>
<feature type="signal peptide" evidence="1">
    <location>
        <begin position="1"/>
        <end position="20"/>
    </location>
</feature>
<dbReference type="NCBIfam" id="NF033709">
    <property type="entry name" value="PorV_fam"/>
    <property type="match status" value="1"/>
</dbReference>
<proteinExistence type="predicted"/>
<evidence type="ECO:0000313" key="3">
    <source>
        <dbReference type="EMBL" id="HGK53443.1"/>
    </source>
</evidence>
<organism evidence="3">
    <name type="scientific">candidate division WOR-3 bacterium</name>
    <dbReference type="NCBI Taxonomy" id="2052148"/>
    <lineage>
        <taxon>Bacteria</taxon>
        <taxon>Bacteria division WOR-3</taxon>
    </lineage>
</organism>
<evidence type="ECO:0000256" key="1">
    <source>
        <dbReference type="SAM" id="SignalP"/>
    </source>
</evidence>
<sequence length="334" mass="37579">MKKIVCIICSGILFASTNDATLVFLTIYPGARAVGMGGAFASIAEDATALYYNPGGIAFFEKNEVSLQHSNWLTGLWPDMYYEFLGFVRPLPPYGNMGIHGIYLTTGETEAQLEDGTTIARFRNFDFAIGASYGVKIWEKLGIGFTAKIVYSFLAPDWLVRIYFPETGGGGAALSYAFDFGLLYKFDFPKGLQFGTSLLHIGPPVKFTKRGGDKDPIPYTLKTGFSYRPVYNKAHKIILATEITKVIVNLFKDLKDEGFKEVWKDTWKNIGLEYTYYDFISARIGYFEDLAGRRVGWTYGGSLIFKSFIFDVGVDSDIYSFQTDNYRFSFGYKF</sequence>
<protein>
    <submittedName>
        <fullName evidence="3">PorV/PorQ family protein</fullName>
    </submittedName>
</protein>
<reference evidence="3" key="1">
    <citation type="journal article" date="2020" name="mSystems">
        <title>Genome- and Community-Level Interaction Insights into Carbon Utilization and Element Cycling Functions of Hydrothermarchaeota in Hydrothermal Sediment.</title>
        <authorList>
            <person name="Zhou Z."/>
            <person name="Liu Y."/>
            <person name="Xu W."/>
            <person name="Pan J."/>
            <person name="Luo Z.H."/>
            <person name="Li M."/>
        </authorList>
    </citation>
    <scope>NUCLEOTIDE SEQUENCE [LARGE SCALE GENOMIC DNA]</scope>
    <source>
        <strain evidence="3">SpSt-695</strain>
    </source>
</reference>
<name>A0A7V4E1P4_UNCW3</name>
<accession>A0A7V4E1P4</accession>
<dbReference type="EMBL" id="DTDP01000010">
    <property type="protein sequence ID" value="HGK53443.1"/>
    <property type="molecule type" value="Genomic_DNA"/>
</dbReference>
<dbReference type="InterPro" id="IPR045741">
    <property type="entry name" value="PorV"/>
</dbReference>
<feature type="chain" id="PRO_5031434183" evidence="1">
    <location>
        <begin position="21"/>
        <end position="334"/>
    </location>
</feature>
<evidence type="ECO:0000259" key="2">
    <source>
        <dbReference type="Pfam" id="PF19572"/>
    </source>
</evidence>
<dbReference type="Pfam" id="PF19572">
    <property type="entry name" value="PorV"/>
    <property type="match status" value="1"/>
</dbReference>